<accession>A0ABP0EI19</accession>
<dbReference type="Pfam" id="PF01922">
    <property type="entry name" value="SRP19"/>
    <property type="match status" value="1"/>
</dbReference>
<dbReference type="InterPro" id="IPR002778">
    <property type="entry name" value="Signal_recog_particle_SRP19"/>
</dbReference>
<evidence type="ECO:0000256" key="4">
    <source>
        <dbReference type="ARBA" id="ARBA00023274"/>
    </source>
</evidence>
<dbReference type="PANTHER" id="PTHR17453">
    <property type="entry name" value="SIGNAL RECOGNITION PARTICLE 19 KD PROTEIN"/>
    <property type="match status" value="1"/>
</dbReference>
<evidence type="ECO:0000313" key="6">
    <source>
        <dbReference type="EMBL" id="CAK7916145.1"/>
    </source>
</evidence>
<protein>
    <submittedName>
        <fullName evidence="6">Signal recognition particle subunit Sec65p</fullName>
    </submittedName>
</protein>
<dbReference type="PANTHER" id="PTHR17453:SF0">
    <property type="entry name" value="SIGNAL RECOGNITION PARTICLE 19 KDA PROTEIN"/>
    <property type="match status" value="1"/>
</dbReference>
<comment type="subcellular location">
    <subcellularLocation>
        <location evidence="1">Cytoplasm</location>
    </subcellularLocation>
</comment>
<feature type="region of interest" description="Disordered" evidence="5">
    <location>
        <begin position="234"/>
        <end position="261"/>
    </location>
</feature>
<dbReference type="EMBL" id="OZ004259">
    <property type="protein sequence ID" value="CAK7916145.1"/>
    <property type="molecule type" value="Genomic_DNA"/>
</dbReference>
<organism evidence="6 7">
    <name type="scientific">[Candida] anglica</name>
    <dbReference type="NCBI Taxonomy" id="148631"/>
    <lineage>
        <taxon>Eukaryota</taxon>
        <taxon>Fungi</taxon>
        <taxon>Dikarya</taxon>
        <taxon>Ascomycota</taxon>
        <taxon>Saccharomycotina</taxon>
        <taxon>Pichiomycetes</taxon>
        <taxon>Debaryomycetaceae</taxon>
        <taxon>Kurtzmaniella</taxon>
    </lineage>
</organism>
<name>A0ABP0EI19_9ASCO</name>
<keyword evidence="2" id="KW-0963">Cytoplasm</keyword>
<sequence length="261" mass="29464">MSNRPVLEEIDDDDIDMDMDIAKFDPNLRTPIAPIQGNAFPPKTTTPPAKPGHGQSVDPSAIVDPNKFTEEERNHLKSFQIIYPCYFDKNRSHREGRRVSSNKAVANPLAKTISDACRHLFLHCMLELDKTHPQDFGNPGRVRVWLKEDGEPQDQRFKTKRELLNVIADYLTAHPTTLESVGPNSGVPLPREYEVGYEPSYVPKVKGYRMNTVVPVHSPLTVKHPMTKAIYDPEPEPLPQIKPNAPASAKQMKKKVMKIRG</sequence>
<keyword evidence="4" id="KW-0687">Ribonucleoprotein</keyword>
<dbReference type="Gene3D" id="3.30.56.30">
    <property type="entry name" value="Signal recognition particle, SRP19-like subunit"/>
    <property type="match status" value="1"/>
</dbReference>
<evidence type="ECO:0000256" key="5">
    <source>
        <dbReference type="SAM" id="MobiDB-lite"/>
    </source>
</evidence>
<dbReference type="InterPro" id="IPR036521">
    <property type="entry name" value="SRP19-like_sf"/>
</dbReference>
<dbReference type="Proteomes" id="UP001497600">
    <property type="component" value="Chromosome G"/>
</dbReference>
<proteinExistence type="predicted"/>
<evidence type="ECO:0000313" key="7">
    <source>
        <dbReference type="Proteomes" id="UP001497600"/>
    </source>
</evidence>
<feature type="compositionally biased region" description="Basic residues" evidence="5">
    <location>
        <begin position="251"/>
        <end position="261"/>
    </location>
</feature>
<reference evidence="6 7" key="1">
    <citation type="submission" date="2024-01" db="EMBL/GenBank/DDBJ databases">
        <authorList>
            <consortium name="Genoscope - CEA"/>
            <person name="William W."/>
        </authorList>
    </citation>
    <scope>NUCLEOTIDE SEQUENCE [LARGE SCALE GENOMIC DNA]</scope>
    <source>
        <strain evidence="6 7">29B2s-10</strain>
    </source>
</reference>
<evidence type="ECO:0000256" key="2">
    <source>
        <dbReference type="ARBA" id="ARBA00022490"/>
    </source>
</evidence>
<keyword evidence="7" id="KW-1185">Reference proteome</keyword>
<evidence type="ECO:0000256" key="3">
    <source>
        <dbReference type="ARBA" id="ARBA00023135"/>
    </source>
</evidence>
<keyword evidence="3" id="KW-0733">Signal recognition particle</keyword>
<feature type="region of interest" description="Disordered" evidence="5">
    <location>
        <begin position="32"/>
        <end position="60"/>
    </location>
</feature>
<evidence type="ECO:0000256" key="1">
    <source>
        <dbReference type="ARBA" id="ARBA00004496"/>
    </source>
</evidence>
<dbReference type="SUPFAM" id="SSF69695">
    <property type="entry name" value="SRP19"/>
    <property type="match status" value="1"/>
</dbReference>
<gene>
    <name evidence="6" type="primary">SEC65</name>
    <name evidence="6" type="ORF">CAAN4_G02520</name>
</gene>